<dbReference type="EMBL" id="JAACJM010000227">
    <property type="protein sequence ID" value="KAF5336633.1"/>
    <property type="molecule type" value="Genomic_DNA"/>
</dbReference>
<protein>
    <submittedName>
        <fullName evidence="1">Uncharacterized protein</fullName>
    </submittedName>
</protein>
<proteinExistence type="predicted"/>
<gene>
    <name evidence="1" type="ORF">D9758_015940</name>
</gene>
<keyword evidence="2" id="KW-1185">Reference proteome</keyword>
<evidence type="ECO:0000313" key="1">
    <source>
        <dbReference type="EMBL" id="KAF5336633.1"/>
    </source>
</evidence>
<name>A0A8H5C815_9AGAR</name>
<dbReference type="AlphaFoldDB" id="A0A8H5C815"/>
<evidence type="ECO:0000313" key="2">
    <source>
        <dbReference type="Proteomes" id="UP000559256"/>
    </source>
</evidence>
<comment type="caution">
    <text evidence="1">The sequence shown here is derived from an EMBL/GenBank/DDBJ whole genome shotgun (WGS) entry which is preliminary data.</text>
</comment>
<sequence>MSAPTGDIIHLPSVSHLVVRAFHDIDSVTSVTLTLFSHLSLPNLTSLEISQFGSNPNGTIWSSSSFSTMIQNSGSACRLRSLYLDEIQISLEDLIALLRLTPDLTHLTFCEYGANDTETDVGATLFSLLTWSQSSGDTLPDDGPHQSIGILPFLSDIDLRTRSYLDHTLMESICDLIESRTSLSSHFLSSNPTNSLWSGVCTLKYFRFEPTFSGSPYIVSGTEQDMDRFEKLARRSSLSRKAFFVVVPSIPVGSDDEDFCMDSDESWIDSDACSDDESSMSYEELQSSLVGTSPTDPDNGGIDTSLFDYPLGTDLLIRSYYFR</sequence>
<accession>A0A8H5C815</accession>
<dbReference type="Gene3D" id="3.80.10.10">
    <property type="entry name" value="Ribonuclease Inhibitor"/>
    <property type="match status" value="1"/>
</dbReference>
<dbReference type="Proteomes" id="UP000559256">
    <property type="component" value="Unassembled WGS sequence"/>
</dbReference>
<reference evidence="1 2" key="1">
    <citation type="journal article" date="2020" name="ISME J.">
        <title>Uncovering the hidden diversity of litter-decomposition mechanisms in mushroom-forming fungi.</title>
        <authorList>
            <person name="Floudas D."/>
            <person name="Bentzer J."/>
            <person name="Ahren D."/>
            <person name="Johansson T."/>
            <person name="Persson P."/>
            <person name="Tunlid A."/>
        </authorList>
    </citation>
    <scope>NUCLEOTIDE SEQUENCE [LARGE SCALE GENOMIC DNA]</scope>
    <source>
        <strain evidence="1 2">CBS 291.85</strain>
    </source>
</reference>
<organism evidence="1 2">
    <name type="scientific">Tetrapyrgos nigripes</name>
    <dbReference type="NCBI Taxonomy" id="182062"/>
    <lineage>
        <taxon>Eukaryota</taxon>
        <taxon>Fungi</taxon>
        <taxon>Dikarya</taxon>
        <taxon>Basidiomycota</taxon>
        <taxon>Agaricomycotina</taxon>
        <taxon>Agaricomycetes</taxon>
        <taxon>Agaricomycetidae</taxon>
        <taxon>Agaricales</taxon>
        <taxon>Marasmiineae</taxon>
        <taxon>Marasmiaceae</taxon>
        <taxon>Tetrapyrgos</taxon>
    </lineage>
</organism>
<dbReference type="InterPro" id="IPR032675">
    <property type="entry name" value="LRR_dom_sf"/>
</dbReference>